<evidence type="ECO:0000259" key="5">
    <source>
        <dbReference type="Pfam" id="PF10502"/>
    </source>
</evidence>
<comment type="caution">
    <text evidence="6">The sequence shown here is derived from an EMBL/GenBank/DDBJ whole genome shotgun (WGS) entry which is preliminary data.</text>
</comment>
<feature type="transmembrane region" description="Helical" evidence="4">
    <location>
        <begin position="6"/>
        <end position="30"/>
    </location>
</feature>
<dbReference type="PANTHER" id="PTHR43390">
    <property type="entry name" value="SIGNAL PEPTIDASE I"/>
    <property type="match status" value="1"/>
</dbReference>
<sequence>MRHKYFVSSALIVGVVALIVHKRFIVVTVVGNSMRPTFRSGDRVLVRRIRATAVRRGDVVVAEQPHLFDNEEQEPNNSDANKELTRDGYPRSHAGSYQATTERVWTIKRIVAVPGDLVPAGLAPALSGLAGDLVPPDRLILLGDNKKASFDSRRFGFIPSRYVLGVVVRKIGFDSRPRASNQPSHKRMAKILDAPS</sequence>
<gene>
    <name evidence="6" type="ORF">ACFLIM_48680</name>
</gene>
<protein>
    <submittedName>
        <fullName evidence="6">S26 family signal peptidase</fullName>
    </submittedName>
</protein>
<dbReference type="EMBL" id="JBICRM010000066">
    <property type="protein sequence ID" value="MFG1711060.1"/>
    <property type="molecule type" value="Genomic_DNA"/>
</dbReference>
<dbReference type="Proteomes" id="UP001603978">
    <property type="component" value="Unassembled WGS sequence"/>
</dbReference>
<reference evidence="6 7" key="1">
    <citation type="submission" date="2024-10" db="EMBL/GenBank/DDBJ databases">
        <authorList>
            <person name="Topkara A.R."/>
            <person name="Saygin H."/>
        </authorList>
    </citation>
    <scope>NUCLEOTIDE SEQUENCE [LARGE SCALE GENOMIC DNA]</scope>
    <source>
        <strain evidence="6 7">M3C6</strain>
    </source>
</reference>
<feature type="region of interest" description="Disordered" evidence="3">
    <location>
        <begin position="176"/>
        <end position="196"/>
    </location>
</feature>
<dbReference type="InterPro" id="IPR000223">
    <property type="entry name" value="Pept_S26A_signal_pept_1"/>
</dbReference>
<dbReference type="PRINTS" id="PR00727">
    <property type="entry name" value="LEADERPTASE"/>
</dbReference>
<evidence type="ECO:0000313" key="7">
    <source>
        <dbReference type="Proteomes" id="UP001603978"/>
    </source>
</evidence>
<name>A0ABW7AXW8_9ACTN</name>
<dbReference type="SUPFAM" id="SSF51306">
    <property type="entry name" value="LexA/Signal peptidase"/>
    <property type="match status" value="1"/>
</dbReference>
<keyword evidence="4" id="KW-1133">Transmembrane helix</keyword>
<dbReference type="PANTHER" id="PTHR43390:SF1">
    <property type="entry name" value="CHLOROPLAST PROCESSING PEPTIDASE"/>
    <property type="match status" value="1"/>
</dbReference>
<proteinExistence type="inferred from homology"/>
<dbReference type="RefSeq" id="WP_393177468.1">
    <property type="nucleotide sequence ID" value="NZ_JBICRM010000066.1"/>
</dbReference>
<feature type="domain" description="Peptidase S26" evidence="5">
    <location>
        <begin position="5"/>
        <end position="118"/>
    </location>
</feature>
<evidence type="ECO:0000313" key="6">
    <source>
        <dbReference type="EMBL" id="MFG1711060.1"/>
    </source>
</evidence>
<comment type="subcellular location">
    <subcellularLocation>
        <location evidence="1">Cell membrane</location>
        <topology evidence="1">Single-pass type II membrane protein</topology>
    </subcellularLocation>
</comment>
<dbReference type="Pfam" id="PF10502">
    <property type="entry name" value="Peptidase_S26"/>
    <property type="match status" value="2"/>
</dbReference>
<keyword evidence="4" id="KW-0472">Membrane</keyword>
<feature type="region of interest" description="Disordered" evidence="3">
    <location>
        <begin position="66"/>
        <end position="95"/>
    </location>
</feature>
<evidence type="ECO:0000256" key="3">
    <source>
        <dbReference type="SAM" id="MobiDB-lite"/>
    </source>
</evidence>
<dbReference type="InterPro" id="IPR019533">
    <property type="entry name" value="Peptidase_S26"/>
</dbReference>
<evidence type="ECO:0000256" key="1">
    <source>
        <dbReference type="ARBA" id="ARBA00004401"/>
    </source>
</evidence>
<dbReference type="CDD" id="cd06530">
    <property type="entry name" value="S26_SPase_I"/>
    <property type="match status" value="1"/>
</dbReference>
<keyword evidence="4" id="KW-0812">Transmembrane</keyword>
<feature type="domain" description="Peptidase S26" evidence="5">
    <location>
        <begin position="132"/>
        <end position="168"/>
    </location>
</feature>
<organism evidence="6 7">
    <name type="scientific">Nonomuraea marmarensis</name>
    <dbReference type="NCBI Taxonomy" id="3351344"/>
    <lineage>
        <taxon>Bacteria</taxon>
        <taxon>Bacillati</taxon>
        <taxon>Actinomycetota</taxon>
        <taxon>Actinomycetes</taxon>
        <taxon>Streptosporangiales</taxon>
        <taxon>Streptosporangiaceae</taxon>
        <taxon>Nonomuraea</taxon>
    </lineage>
</organism>
<dbReference type="Gene3D" id="2.10.109.10">
    <property type="entry name" value="Umud Fragment, subunit A"/>
    <property type="match status" value="1"/>
</dbReference>
<evidence type="ECO:0000256" key="4">
    <source>
        <dbReference type="SAM" id="Phobius"/>
    </source>
</evidence>
<accession>A0ABW7AXW8</accession>
<keyword evidence="7" id="KW-1185">Reference proteome</keyword>
<dbReference type="InterPro" id="IPR036286">
    <property type="entry name" value="LexA/Signal_pep-like_sf"/>
</dbReference>
<evidence type="ECO:0000256" key="2">
    <source>
        <dbReference type="ARBA" id="ARBA00009370"/>
    </source>
</evidence>
<feature type="compositionally biased region" description="Basic and acidic residues" evidence="3">
    <location>
        <begin position="80"/>
        <end position="90"/>
    </location>
</feature>
<comment type="similarity">
    <text evidence="2">Belongs to the peptidase S26 family.</text>
</comment>